<feature type="region of interest" description="Disordered" evidence="1">
    <location>
        <begin position="1"/>
        <end position="31"/>
    </location>
</feature>
<reference evidence="2" key="2">
    <citation type="journal article" date="2023" name="IMA Fungus">
        <title>Comparative genomic study of the Penicillium genus elucidates a diverse pangenome and 15 lateral gene transfer events.</title>
        <authorList>
            <person name="Petersen C."/>
            <person name="Sorensen T."/>
            <person name="Nielsen M.R."/>
            <person name="Sondergaard T.E."/>
            <person name="Sorensen J.L."/>
            <person name="Fitzpatrick D.A."/>
            <person name="Frisvad J.C."/>
            <person name="Nielsen K.L."/>
        </authorList>
    </citation>
    <scope>NUCLEOTIDE SEQUENCE</scope>
    <source>
        <strain evidence="2">IBT 16125</strain>
    </source>
</reference>
<evidence type="ECO:0000256" key="1">
    <source>
        <dbReference type="SAM" id="MobiDB-lite"/>
    </source>
</evidence>
<dbReference type="RefSeq" id="XP_056761128.1">
    <property type="nucleotide sequence ID" value="XM_056912279.1"/>
</dbReference>
<protein>
    <recommendedName>
        <fullName evidence="4">GPI anchored protein</fullName>
    </recommendedName>
</protein>
<evidence type="ECO:0000313" key="2">
    <source>
        <dbReference type="EMBL" id="KAJ5437899.1"/>
    </source>
</evidence>
<dbReference type="AlphaFoldDB" id="A0AAD6BVV7"/>
<evidence type="ECO:0008006" key="4">
    <source>
        <dbReference type="Google" id="ProtNLM"/>
    </source>
</evidence>
<proteinExistence type="predicted"/>
<dbReference type="EMBL" id="JAPVEA010000008">
    <property type="protein sequence ID" value="KAJ5437899.1"/>
    <property type="molecule type" value="Genomic_DNA"/>
</dbReference>
<name>A0AAD6BVV7_9EURO</name>
<dbReference type="GeneID" id="81602522"/>
<evidence type="ECO:0000313" key="3">
    <source>
        <dbReference type="Proteomes" id="UP001213681"/>
    </source>
</evidence>
<accession>A0AAD6BVV7</accession>
<dbReference type="Proteomes" id="UP001213681">
    <property type="component" value="Unassembled WGS sequence"/>
</dbReference>
<keyword evidence="3" id="KW-1185">Reference proteome</keyword>
<sequence length="255" mass="25222">MVPDPESRAGSSPKRKGGKNGQQPPSKIPHPISLIIDPKIFSMALKTCIAILATVGFATAQTSVVSLFIPDTDPQPLAASLVAQGAGTTTYSINCPPGTDGSDCGMGPGMWYTSGPKTVEWAMSDPADGFWGRIVCSMGGTTTAVCTEMMSGTGANFPGTSTGHLAQSDITLIPVTVTAGPTSTASASTTTDLTGSTSTSSSSNVHATGGTASSASAASSTIVASHTSTGGLSRVTGNPCVVFGGAAAAFIAAAL</sequence>
<organism evidence="2 3">
    <name type="scientific">Penicillium daleae</name>
    <dbReference type="NCBI Taxonomy" id="63821"/>
    <lineage>
        <taxon>Eukaryota</taxon>
        <taxon>Fungi</taxon>
        <taxon>Dikarya</taxon>
        <taxon>Ascomycota</taxon>
        <taxon>Pezizomycotina</taxon>
        <taxon>Eurotiomycetes</taxon>
        <taxon>Eurotiomycetidae</taxon>
        <taxon>Eurotiales</taxon>
        <taxon>Aspergillaceae</taxon>
        <taxon>Penicillium</taxon>
    </lineage>
</organism>
<dbReference type="PANTHER" id="PTHR40640:SF1">
    <property type="entry name" value="ANCHORED GLYCOPROTEIN, PUTATIVE (AFU_ORTHOLOGUE AFUA_8G04860)-RELATED"/>
    <property type="match status" value="1"/>
</dbReference>
<feature type="region of interest" description="Disordered" evidence="1">
    <location>
        <begin position="181"/>
        <end position="212"/>
    </location>
</feature>
<gene>
    <name evidence="2" type="ORF">N7458_008897</name>
</gene>
<comment type="caution">
    <text evidence="2">The sequence shown here is derived from an EMBL/GenBank/DDBJ whole genome shotgun (WGS) entry which is preliminary data.</text>
</comment>
<dbReference type="PANTHER" id="PTHR40640">
    <property type="entry name" value="ANCHORED GLYCOPROTEIN, PUTATIVE (AFU_ORTHOLOGUE AFUA_8G04860)-RELATED"/>
    <property type="match status" value="1"/>
</dbReference>
<reference evidence="2" key="1">
    <citation type="submission" date="2022-12" db="EMBL/GenBank/DDBJ databases">
        <authorList>
            <person name="Petersen C."/>
        </authorList>
    </citation>
    <scope>NUCLEOTIDE SEQUENCE</scope>
    <source>
        <strain evidence="2">IBT 16125</strain>
    </source>
</reference>